<dbReference type="Gene3D" id="1.20.1600.10">
    <property type="entry name" value="Outer membrane efflux proteins (OEP)"/>
    <property type="match status" value="1"/>
</dbReference>
<dbReference type="GO" id="GO:0015562">
    <property type="term" value="F:efflux transmembrane transporter activity"/>
    <property type="evidence" value="ECO:0007669"/>
    <property type="project" value="InterPro"/>
</dbReference>
<evidence type="ECO:0000256" key="1">
    <source>
        <dbReference type="ARBA" id="ARBA00007613"/>
    </source>
</evidence>
<dbReference type="PROSITE" id="PS51257">
    <property type="entry name" value="PROKAR_LIPOPROTEIN"/>
    <property type="match status" value="1"/>
</dbReference>
<dbReference type="PANTHER" id="PTHR30203:SF25">
    <property type="entry name" value="OUTER MEMBRANE PROTEIN-RELATED"/>
    <property type="match status" value="1"/>
</dbReference>
<dbReference type="KEGG" id="mmai:sS8_0512"/>
<gene>
    <name evidence="3" type="ORF">sS8_0512</name>
</gene>
<dbReference type="Proteomes" id="UP000266313">
    <property type="component" value="Chromosome"/>
</dbReference>
<evidence type="ECO:0000313" key="4">
    <source>
        <dbReference type="Proteomes" id="UP000266313"/>
    </source>
</evidence>
<dbReference type="PANTHER" id="PTHR30203">
    <property type="entry name" value="OUTER MEMBRANE CATION EFFLUX PROTEIN"/>
    <property type="match status" value="1"/>
</dbReference>
<dbReference type="EMBL" id="AP017928">
    <property type="protein sequence ID" value="BBA32477.1"/>
    <property type="molecule type" value="Genomic_DNA"/>
</dbReference>
<dbReference type="InterPro" id="IPR003423">
    <property type="entry name" value="OMP_efflux"/>
</dbReference>
<accession>A0A250KLN2</accession>
<protein>
    <submittedName>
        <fullName evidence="3">NodT family RND efflux system outer membrane lipoprotein</fullName>
    </submittedName>
</protein>
<keyword evidence="2" id="KW-0732">Signal</keyword>
<organism evidence="3 4">
    <name type="scientific">Methylocaldum marinum</name>
    <dbReference type="NCBI Taxonomy" id="1432792"/>
    <lineage>
        <taxon>Bacteria</taxon>
        <taxon>Pseudomonadati</taxon>
        <taxon>Pseudomonadota</taxon>
        <taxon>Gammaproteobacteria</taxon>
        <taxon>Methylococcales</taxon>
        <taxon>Methylococcaceae</taxon>
        <taxon>Methylocaldum</taxon>
    </lineage>
</organism>
<keyword evidence="4" id="KW-1185">Reference proteome</keyword>
<dbReference type="InterPro" id="IPR010131">
    <property type="entry name" value="MdtP/NodT-like"/>
</dbReference>
<feature type="signal peptide" evidence="2">
    <location>
        <begin position="1"/>
        <end position="17"/>
    </location>
</feature>
<evidence type="ECO:0000256" key="2">
    <source>
        <dbReference type="SAM" id="SignalP"/>
    </source>
</evidence>
<dbReference type="SUPFAM" id="SSF56954">
    <property type="entry name" value="Outer membrane efflux proteins (OEP)"/>
    <property type="match status" value="1"/>
</dbReference>
<keyword evidence="3" id="KW-0449">Lipoprotein</keyword>
<comment type="similarity">
    <text evidence="1">Belongs to the outer membrane factor (OMF) (TC 1.B.17) family.</text>
</comment>
<dbReference type="Pfam" id="PF02321">
    <property type="entry name" value="OEP"/>
    <property type="match status" value="1"/>
</dbReference>
<dbReference type="AlphaFoldDB" id="A0A250KLN2"/>
<proteinExistence type="inferred from homology"/>
<evidence type="ECO:0000313" key="3">
    <source>
        <dbReference type="EMBL" id="BBA32477.1"/>
    </source>
</evidence>
<name>A0A250KLN2_9GAMM</name>
<feature type="chain" id="PRO_5012400060" evidence="2">
    <location>
        <begin position="18"/>
        <end position="329"/>
    </location>
</feature>
<sequence length="329" mass="36536">MNTKLQFSLLLFATSLAACTVGPDYRAPVPAVPDRWQAGEKLGADLLWAKPENWKARWRAFGDYELDRLMDRALARNLDVKIALARIEQARAERGSTRAELFPLVDVTGGVQRQDNPMPGLRPGIRNNLFEIGFDALWEIDLFGRQQRRLEAASAELEAAGDPYAQSLVTLSAELARSYVEYRNSQALLAITRSNLDSMRLTLAQTERLLQEGIGTRHDVVRAKAQAETTEAQIPTLEAGKTAALRQLEALMGRQPGALAAELDGPGPFLKHQGKPCSLRPPIPSAIRLTSAPPSATWLPPRRCRGRLSRSCFRNFPCRRSWDCEIPIS</sequence>
<dbReference type="RefSeq" id="WP_232020487.1">
    <property type="nucleotide sequence ID" value="NZ_AP017928.1"/>
</dbReference>
<reference evidence="3 4" key="1">
    <citation type="submission" date="2016-12" db="EMBL/GenBank/DDBJ databases">
        <title>Genome sequencing of Methylocaldum marinum.</title>
        <authorList>
            <person name="Takeuchi M."/>
            <person name="Kamagata Y."/>
            <person name="Hiraoka S."/>
            <person name="Oshima K."/>
            <person name="Hattori M."/>
            <person name="Iwasaki W."/>
        </authorList>
    </citation>
    <scope>NUCLEOTIDE SEQUENCE [LARGE SCALE GENOMIC DNA]</scope>
    <source>
        <strain evidence="3 4">S8</strain>
    </source>
</reference>